<feature type="region of interest" description="Disordered" evidence="12">
    <location>
        <begin position="460"/>
        <end position="482"/>
    </location>
</feature>
<dbReference type="InterPro" id="IPR013655">
    <property type="entry name" value="PAS_fold_3"/>
</dbReference>
<dbReference type="Pfam" id="PF01739">
    <property type="entry name" value="CheR"/>
    <property type="match status" value="1"/>
</dbReference>
<dbReference type="InterPro" id="IPR000780">
    <property type="entry name" value="CheR_MeTrfase"/>
</dbReference>
<sequence>MRDLLSGEDDLSDVAIVVVQHLDPTRESMMAQLLERHTTMAVRRITGGERVAAGTVYVIPPGRGLEIEDGVLRLLRFDAPRGLRRPIDDFFESLARDRGPRTAGVVLSGTGADGSRGLRAIKECGGIAIAQAPEDARHDGMPRAAVGTGLVDFVEPAQMILPKLVDYFRREPGAALPSVETETVAAQVSALCDVLAQATGHDFSGYKRSTLTRRIERRMQVLGLADAADYLAVLRREERERQALFRDLLINVTRFFRDAEVFEALRERSVFPMIRDAREDEEIRVWVPGCSSGEEAYSIAMLFREAMEHYGRYPLVNIFASDIDERMLETAREGTYPTAALADIPEGLRGRFTQAGGDHRFRISPEVRDMVRFSLHSVIKDPPFSRVDLISCRNLLIYFDEPLQRAVLPLFHYALRPEGHLLLGLSETVGRFDDLFEDLDPRGRLFRRRAVRPSYPLDLPFSTRERVPSSPATTPGGEEADRLERRAADQLARRHAPPSLLVDETGGILASWGRIGAYFDFPHDTTTRPRNAATLAKGGLRDVLGPLIRQTAEDRRPHVVRGVEVQGDFGIQEVRVSCEPVRDGAMLVVLRDTAAFRPLGEDEEGMIELASGTDQMQVLENELHATRHRLRAAVEDLEAANEELKSSNEEMMSMNEELQSTNEELTAVNDELKTKVDQLTVANADLKNFFASTELAVVVVDAALCIRSFTEATANLFAFTPSDHGRPLAEVDSPLRAPAYLEAARQVIETGETVEDRLHDAAQGRDFVLRVIPYSRLDGVLDGAIFVLTEVTDVLALERDLVAERARLELAVEVAEIGVWEYNLRTGDMQFNDAAQHFFGLRDGAGGDRLMASIHGEDRRRVWRALRQVSRGRALYNETFRVTLSDGSLRWVRGLGRFIERDGLRTVVGVSYDVTSEYRLIEERELHLREMNHRIKNLFAVVSAMISTSEREASTMKAFSENLRGRVAALDRAHALMLHGDVRSPIALGEILTSLLQPARGRQEVRLEGPEILIPVAQLTSLVLILHEWVTNAAKYGALSWEGGKLDVVWRCAGETLRLDWTELTPREVGFETRGFGSRLIQASAMQLGADLDRRAEGRTMRLSLTMPAFED</sequence>
<feature type="domain" description="CheR-type methyltransferase" evidence="14">
    <location>
        <begin position="176"/>
        <end position="452"/>
    </location>
</feature>
<dbReference type="Pfam" id="PF01339">
    <property type="entry name" value="CheB_methylest"/>
    <property type="match status" value="1"/>
</dbReference>
<reference evidence="15 16" key="1">
    <citation type="journal article" date="2014" name="Int. J. Syst. Evol. Microbiol.">
        <title>Celeribacter indicus sp. nov., a polycyclic aromatic hydrocarbon-degrading bacterium from deep-sea sediment and reclassification of Huaishuia halophila as Celeribacter halophilus comb. nov.</title>
        <authorList>
            <person name="Lai Q."/>
            <person name="Cao J."/>
            <person name="Yuan J."/>
            <person name="Li F."/>
            <person name="Shao Z."/>
        </authorList>
    </citation>
    <scope>NUCLEOTIDE SEQUENCE [LARGE SCALE GENOMIC DNA]</scope>
    <source>
        <strain evidence="15">P73</strain>
    </source>
</reference>
<evidence type="ECO:0000259" key="13">
    <source>
        <dbReference type="PROSITE" id="PS50122"/>
    </source>
</evidence>
<dbReference type="HOGENOM" id="CLU_000892_0_1_5"/>
<dbReference type="InterPro" id="IPR035909">
    <property type="entry name" value="CheB_C"/>
</dbReference>
<dbReference type="Gene3D" id="3.30.450.20">
    <property type="entry name" value="PAS domain"/>
    <property type="match status" value="2"/>
</dbReference>
<name>A0A0B5DZI6_9RHOB</name>
<dbReference type="CDD" id="cd02440">
    <property type="entry name" value="AdoMet_MTases"/>
    <property type="match status" value="1"/>
</dbReference>
<feature type="coiled-coil region" evidence="11">
    <location>
        <begin position="616"/>
        <end position="682"/>
    </location>
</feature>
<evidence type="ECO:0000313" key="15">
    <source>
        <dbReference type="EMBL" id="AJE48868.1"/>
    </source>
</evidence>
<keyword evidence="4" id="KW-0489">Methyltransferase</keyword>
<dbReference type="CDD" id="cd00130">
    <property type="entry name" value="PAS"/>
    <property type="match status" value="1"/>
</dbReference>
<evidence type="ECO:0000313" key="16">
    <source>
        <dbReference type="Proteomes" id="UP000031521"/>
    </source>
</evidence>
<dbReference type="GO" id="GO:0000156">
    <property type="term" value="F:phosphorelay response regulator activity"/>
    <property type="evidence" value="ECO:0007669"/>
    <property type="project" value="InterPro"/>
</dbReference>
<dbReference type="SUPFAM" id="SSF47757">
    <property type="entry name" value="Chemotaxis receptor methyltransferase CheR, N-terminal domain"/>
    <property type="match status" value="1"/>
</dbReference>
<evidence type="ECO:0000256" key="2">
    <source>
        <dbReference type="ARBA" id="ARBA00001541"/>
    </source>
</evidence>
<dbReference type="InterPro" id="IPR029063">
    <property type="entry name" value="SAM-dependent_MTases_sf"/>
</dbReference>
<proteinExistence type="predicted"/>
<keyword evidence="16" id="KW-1185">Reference proteome</keyword>
<dbReference type="Gene3D" id="1.10.155.10">
    <property type="entry name" value="Chemotaxis receptor methyltransferase CheR, N-terminal domain"/>
    <property type="match status" value="1"/>
</dbReference>
<evidence type="ECO:0000259" key="14">
    <source>
        <dbReference type="PROSITE" id="PS50123"/>
    </source>
</evidence>
<dbReference type="GO" id="GO:0032259">
    <property type="term" value="P:methylation"/>
    <property type="evidence" value="ECO:0007669"/>
    <property type="project" value="UniProtKB-KW"/>
</dbReference>
<keyword evidence="5" id="KW-0808">Transferase</keyword>
<dbReference type="EMBL" id="CP004393">
    <property type="protein sequence ID" value="AJE48868.1"/>
    <property type="molecule type" value="Genomic_DNA"/>
</dbReference>
<evidence type="ECO:0000256" key="5">
    <source>
        <dbReference type="ARBA" id="ARBA00022679"/>
    </source>
</evidence>
<dbReference type="InterPro" id="IPR035965">
    <property type="entry name" value="PAS-like_dom_sf"/>
</dbReference>
<dbReference type="AlphaFoldDB" id="A0A0B5DZI6"/>
<dbReference type="PANTHER" id="PTHR24422">
    <property type="entry name" value="CHEMOTAXIS PROTEIN METHYLTRANSFERASE"/>
    <property type="match status" value="1"/>
</dbReference>
<dbReference type="InterPro" id="IPR050903">
    <property type="entry name" value="Bact_Chemotaxis_MeTrfase"/>
</dbReference>
<dbReference type="GO" id="GO:0005524">
    <property type="term" value="F:ATP binding"/>
    <property type="evidence" value="ECO:0007669"/>
    <property type="project" value="UniProtKB-KW"/>
</dbReference>
<dbReference type="InterPro" id="IPR000673">
    <property type="entry name" value="Sig_transdc_resp-reg_Me-estase"/>
</dbReference>
<comment type="catalytic activity">
    <reaction evidence="1">
        <text>ATP + protein L-histidine = ADP + protein N-phospho-L-histidine.</text>
        <dbReference type="EC" id="2.7.13.3"/>
    </reaction>
</comment>
<dbReference type="Proteomes" id="UP000031521">
    <property type="component" value="Chromosome"/>
</dbReference>
<evidence type="ECO:0000256" key="10">
    <source>
        <dbReference type="PROSITE-ProRule" id="PRU00050"/>
    </source>
</evidence>
<dbReference type="GO" id="GO:0008984">
    <property type="term" value="F:protein-glutamate methylesterase activity"/>
    <property type="evidence" value="ECO:0007669"/>
    <property type="project" value="InterPro"/>
</dbReference>
<keyword evidence="7" id="KW-0547">Nucleotide-binding</keyword>
<evidence type="ECO:0000256" key="11">
    <source>
        <dbReference type="SAM" id="Coils"/>
    </source>
</evidence>
<feature type="domain" description="CheB-type methylesterase" evidence="13">
    <location>
        <begin position="1"/>
        <end position="171"/>
    </location>
</feature>
<evidence type="ECO:0000256" key="12">
    <source>
        <dbReference type="SAM" id="MobiDB-lite"/>
    </source>
</evidence>
<comment type="catalytic activity">
    <reaction evidence="2">
        <text>L-glutamyl-[protein] + S-adenosyl-L-methionine = [protein]-L-glutamate 5-O-methyl ester + S-adenosyl-L-homocysteine</text>
        <dbReference type="Rhea" id="RHEA:24452"/>
        <dbReference type="Rhea" id="RHEA-COMP:10208"/>
        <dbReference type="Rhea" id="RHEA-COMP:10311"/>
        <dbReference type="ChEBI" id="CHEBI:29973"/>
        <dbReference type="ChEBI" id="CHEBI:57856"/>
        <dbReference type="ChEBI" id="CHEBI:59789"/>
        <dbReference type="ChEBI" id="CHEBI:82795"/>
        <dbReference type="EC" id="2.1.1.80"/>
    </reaction>
</comment>
<dbReference type="Pfam" id="PF07536">
    <property type="entry name" value="HWE_HK"/>
    <property type="match status" value="1"/>
</dbReference>
<dbReference type="KEGG" id="cid:P73_4153"/>
<dbReference type="SUPFAM" id="SSF53335">
    <property type="entry name" value="S-adenosyl-L-methionine-dependent methyltransferases"/>
    <property type="match status" value="1"/>
</dbReference>
<dbReference type="SMART" id="SM00138">
    <property type="entry name" value="MeTrc"/>
    <property type="match status" value="1"/>
</dbReference>
<dbReference type="SUPFAM" id="SSF52738">
    <property type="entry name" value="Methylesterase CheB, C-terminal domain"/>
    <property type="match status" value="1"/>
</dbReference>
<evidence type="ECO:0000256" key="4">
    <source>
        <dbReference type="ARBA" id="ARBA00022603"/>
    </source>
</evidence>
<evidence type="ECO:0000256" key="8">
    <source>
        <dbReference type="ARBA" id="ARBA00022777"/>
    </source>
</evidence>
<dbReference type="PROSITE" id="PS50123">
    <property type="entry name" value="CHER"/>
    <property type="match status" value="1"/>
</dbReference>
<dbReference type="PROSITE" id="PS50122">
    <property type="entry name" value="CHEB"/>
    <property type="match status" value="1"/>
</dbReference>
<dbReference type="GO" id="GO:0004673">
    <property type="term" value="F:protein histidine kinase activity"/>
    <property type="evidence" value="ECO:0007669"/>
    <property type="project" value="UniProtKB-EC"/>
</dbReference>
<keyword evidence="9" id="KW-0067">ATP-binding</keyword>
<dbReference type="CDD" id="cd16434">
    <property type="entry name" value="CheB-CheR_fusion"/>
    <property type="match status" value="1"/>
</dbReference>
<dbReference type="Pfam" id="PF08447">
    <property type="entry name" value="PAS_3"/>
    <property type="match status" value="1"/>
</dbReference>
<evidence type="ECO:0000256" key="3">
    <source>
        <dbReference type="ARBA" id="ARBA00022553"/>
    </source>
</evidence>
<dbReference type="PRINTS" id="PR00996">
    <property type="entry name" value="CHERMTFRASE"/>
</dbReference>
<dbReference type="Gene3D" id="3.40.50.150">
    <property type="entry name" value="Vaccinia Virus protein VP39"/>
    <property type="match status" value="1"/>
</dbReference>
<dbReference type="InterPro" id="IPR022641">
    <property type="entry name" value="CheR_N"/>
</dbReference>
<dbReference type="RefSeq" id="WP_202966929.1">
    <property type="nucleotide sequence ID" value="NZ_CP004393.1"/>
</dbReference>
<keyword evidence="11" id="KW-0175">Coiled coil</keyword>
<dbReference type="NCBIfam" id="TIGR00229">
    <property type="entry name" value="sensory_box"/>
    <property type="match status" value="1"/>
</dbReference>
<comment type="caution">
    <text evidence="10">Lacks conserved residue(s) required for the propagation of feature annotation.</text>
</comment>
<evidence type="ECO:0000256" key="1">
    <source>
        <dbReference type="ARBA" id="ARBA00000085"/>
    </source>
</evidence>
<dbReference type="InterPro" id="IPR011102">
    <property type="entry name" value="Sig_transdc_His_kinase_HWE"/>
</dbReference>
<dbReference type="SMART" id="SM00911">
    <property type="entry name" value="HWE_HK"/>
    <property type="match status" value="1"/>
</dbReference>
<dbReference type="GO" id="GO:0006935">
    <property type="term" value="P:chemotaxis"/>
    <property type="evidence" value="ECO:0007669"/>
    <property type="project" value="InterPro"/>
</dbReference>
<keyword evidence="3" id="KW-0597">Phosphoprotein</keyword>
<dbReference type="Gene3D" id="3.40.50.180">
    <property type="entry name" value="Methylesterase CheB, C-terminal domain"/>
    <property type="match status" value="1"/>
</dbReference>
<protein>
    <submittedName>
        <fullName evidence="15">Two-component system, chemotaxis family,response regulator CheB</fullName>
    </submittedName>
</protein>
<dbReference type="InterPro" id="IPR000014">
    <property type="entry name" value="PAS"/>
</dbReference>
<organism evidence="15 16">
    <name type="scientific">Celeribacter indicus</name>
    <dbReference type="NCBI Taxonomy" id="1208324"/>
    <lineage>
        <taxon>Bacteria</taxon>
        <taxon>Pseudomonadati</taxon>
        <taxon>Pseudomonadota</taxon>
        <taxon>Alphaproteobacteria</taxon>
        <taxon>Rhodobacterales</taxon>
        <taxon>Roseobacteraceae</taxon>
        <taxon>Celeribacter</taxon>
    </lineage>
</organism>
<gene>
    <name evidence="15" type="ORF">P73_4153</name>
</gene>
<accession>A0A0B5DZI6</accession>
<dbReference type="SUPFAM" id="SSF55785">
    <property type="entry name" value="PYP-like sensor domain (PAS domain)"/>
    <property type="match status" value="2"/>
</dbReference>
<dbReference type="Gene3D" id="3.30.565.10">
    <property type="entry name" value="Histidine kinase-like ATPase, C-terminal domain"/>
    <property type="match status" value="1"/>
</dbReference>
<dbReference type="STRING" id="1208324.P73_4153"/>
<dbReference type="PANTHER" id="PTHR24422:SF27">
    <property type="entry name" value="PROTEIN-GLUTAMATE O-METHYLTRANSFERASE"/>
    <property type="match status" value="1"/>
</dbReference>
<dbReference type="GO" id="GO:0008983">
    <property type="term" value="F:protein-glutamate O-methyltransferase activity"/>
    <property type="evidence" value="ECO:0007669"/>
    <property type="project" value="UniProtKB-EC"/>
</dbReference>
<keyword evidence="6" id="KW-0949">S-adenosyl-L-methionine</keyword>
<dbReference type="InterPro" id="IPR036890">
    <property type="entry name" value="HATPase_C_sf"/>
</dbReference>
<dbReference type="InterPro" id="IPR022642">
    <property type="entry name" value="CheR_C"/>
</dbReference>
<dbReference type="InterPro" id="IPR036804">
    <property type="entry name" value="CheR_N_sf"/>
</dbReference>
<keyword evidence="8" id="KW-0418">Kinase</keyword>
<evidence type="ECO:0000256" key="9">
    <source>
        <dbReference type="ARBA" id="ARBA00022840"/>
    </source>
</evidence>
<dbReference type="GO" id="GO:0005737">
    <property type="term" value="C:cytoplasm"/>
    <property type="evidence" value="ECO:0007669"/>
    <property type="project" value="InterPro"/>
</dbReference>
<dbReference type="Pfam" id="PF03705">
    <property type="entry name" value="CheR_N"/>
    <property type="match status" value="1"/>
</dbReference>
<dbReference type="Pfam" id="PF13596">
    <property type="entry name" value="PAS_10"/>
    <property type="match status" value="1"/>
</dbReference>
<evidence type="ECO:0000256" key="7">
    <source>
        <dbReference type="ARBA" id="ARBA00022741"/>
    </source>
</evidence>
<evidence type="ECO:0000256" key="6">
    <source>
        <dbReference type="ARBA" id="ARBA00022691"/>
    </source>
</evidence>